<name>A0ABX3FGE5_9VIBR</name>
<dbReference type="SUPFAM" id="SSF56349">
    <property type="entry name" value="DNA breaking-rejoining enzymes"/>
    <property type="match status" value="1"/>
</dbReference>
<reference evidence="2 3" key="1">
    <citation type="submission" date="2016-09" db="EMBL/GenBank/DDBJ databases">
        <title>Genomic Taxonomy of the Vibrionaceae.</title>
        <authorList>
            <person name="Gonzalez-Castillo A."/>
            <person name="Gomez-Gil B."/>
            <person name="Enciso-Ibarra K."/>
        </authorList>
    </citation>
    <scope>NUCLEOTIDE SEQUENCE [LARGE SCALE GENOMIC DNA]</scope>
    <source>
        <strain evidence="2 3">CAIM 1902</strain>
    </source>
</reference>
<gene>
    <name evidence="2" type="ORF">BIY20_11125</name>
</gene>
<comment type="caution">
    <text evidence="2">The sequence shown here is derived from an EMBL/GenBank/DDBJ whole genome shotgun (WGS) entry which is preliminary data.</text>
</comment>
<accession>A0ABX3FGE5</accession>
<proteinExistence type="predicted"/>
<dbReference type="RefSeq" id="WP_075715409.1">
    <property type="nucleotide sequence ID" value="NZ_AP019654.1"/>
</dbReference>
<keyword evidence="3" id="KW-1185">Reference proteome</keyword>
<dbReference type="Proteomes" id="UP000186039">
    <property type="component" value="Unassembled WGS sequence"/>
</dbReference>
<sequence>MAQIVKQNEWKNTFREFSKVFLDYELKRGISDKTLGLKKARVINHINSLFGDITLSQLSASVATDGLQKFLDYDRLSLMAKLIELLNEIMEFAITPDVY</sequence>
<dbReference type="Gene3D" id="1.10.150.130">
    <property type="match status" value="1"/>
</dbReference>
<dbReference type="InterPro" id="IPR011010">
    <property type="entry name" value="DNA_brk_join_enz"/>
</dbReference>
<evidence type="ECO:0000256" key="1">
    <source>
        <dbReference type="ARBA" id="ARBA00023125"/>
    </source>
</evidence>
<evidence type="ECO:0000313" key="2">
    <source>
        <dbReference type="EMBL" id="OLQ89901.1"/>
    </source>
</evidence>
<organism evidence="2 3">
    <name type="scientific">Vibrio panuliri</name>
    <dbReference type="NCBI Taxonomy" id="1381081"/>
    <lineage>
        <taxon>Bacteria</taxon>
        <taxon>Pseudomonadati</taxon>
        <taxon>Pseudomonadota</taxon>
        <taxon>Gammaproteobacteria</taxon>
        <taxon>Vibrionales</taxon>
        <taxon>Vibrionaceae</taxon>
        <taxon>Vibrio</taxon>
    </lineage>
</organism>
<dbReference type="InterPro" id="IPR010998">
    <property type="entry name" value="Integrase_recombinase_N"/>
</dbReference>
<evidence type="ECO:0000313" key="3">
    <source>
        <dbReference type="Proteomes" id="UP000186039"/>
    </source>
</evidence>
<keyword evidence="1" id="KW-0238">DNA-binding</keyword>
<protein>
    <submittedName>
        <fullName evidence="2">Uncharacterized protein</fullName>
    </submittedName>
</protein>
<dbReference type="EMBL" id="MJMH01000180">
    <property type="protein sequence ID" value="OLQ89901.1"/>
    <property type="molecule type" value="Genomic_DNA"/>
</dbReference>